<feature type="region of interest" description="Disordered" evidence="1">
    <location>
        <begin position="298"/>
        <end position="329"/>
    </location>
</feature>
<dbReference type="EMBL" id="JAACXV010000016">
    <property type="protein sequence ID" value="KAF7287148.1"/>
    <property type="molecule type" value="Genomic_DNA"/>
</dbReference>
<accession>A0A834IXL0</accession>
<name>A0A834IXL0_RHYFE</name>
<dbReference type="Proteomes" id="UP000625711">
    <property type="component" value="Unassembled WGS sequence"/>
</dbReference>
<reference evidence="3" key="1">
    <citation type="submission" date="2020-08" db="EMBL/GenBank/DDBJ databases">
        <title>Genome sequencing and assembly of the red palm weevil Rhynchophorus ferrugineus.</title>
        <authorList>
            <person name="Dias G.B."/>
            <person name="Bergman C.M."/>
            <person name="Manee M."/>
        </authorList>
    </citation>
    <scope>NUCLEOTIDE SEQUENCE</scope>
    <source>
        <strain evidence="3">AA-2017</strain>
        <tissue evidence="3">Whole larva</tissue>
    </source>
</reference>
<dbReference type="OrthoDB" id="10072397at2759"/>
<feature type="compositionally biased region" description="Low complexity" evidence="1">
    <location>
        <begin position="1172"/>
        <end position="1181"/>
    </location>
</feature>
<proteinExistence type="predicted"/>
<evidence type="ECO:0000256" key="1">
    <source>
        <dbReference type="SAM" id="MobiDB-lite"/>
    </source>
</evidence>
<keyword evidence="4" id="KW-1185">Reference proteome</keyword>
<feature type="compositionally biased region" description="Basic and acidic residues" evidence="1">
    <location>
        <begin position="316"/>
        <end position="329"/>
    </location>
</feature>
<gene>
    <name evidence="3" type="ORF">GWI33_002520</name>
</gene>
<sequence>MAFADFISALVTVYLLVCVGLFIILYILEVTLDLPALGQSPCTAHAALKEIIEKLSKQAVNLPLLEKAHAQEGNTEEDNKNKTYEDLLATAIINKVVDSCQNNLPGSSANSVSSRLSASSRYKDDKEYFFSEETLYNKWKTTDLDSTSVSSLDEWGHSESSFGSRKYAEKVTLMINQNIEEVDHLDTDPENEDDNNLKNDAEYFRSTSSLFSDSESNWRLQRRSYRGSPSPVPVPMLVPNPTNEAKVLIGDKPLDDTSDLSDIGSDFEDMCPTQTTYSLLVQSKNIIGGGSSQLQLLENGDEHSESSTDSGVKEVNGQEEKRVDSMKSHKTDITVDDDNVEDSSYISVCSNTEKVAEYTEKYASLPRQILKQTNVTASIKENLRNSCEDVSKYEQEAQNHSYSDNEFVGNYSKKEKEKWNHAVEMKNNPYSKENIEKRLHRSRSSASSLNSSDCMKLARLPSGGSERVARISSNWPPSDSTRENSPSPPLVDFSQNQSHLSGERYHYQIDGAVQRVDTSDLSVTPPIYSTSPSLEFLKNERLVSGRPISGEFKREVSVTLRKESSASTPISSTLSSLDLLKNQSYLSRQSFFDEINGGIPASGEKELSIPPPISSSPPSLEFLKDQSYISGQSAHGGINREVTVAVRKESSVPPPIYSTPPSLDLLKKQSYISGQSIHCENNRESSVVIKKESSVPPPISSTPPSSDLLKNQFYISGQSIQGEISRESSVAIKRDSSVPPPIASTPPSLDLFKRQSYISEQSINGEINGEVSVAVRKESSLPPSITSTPPSLDILKNQSNIAGRSVHGEINGEVSVAVRKESSFPPPISSTPPSLDIFKTQSYISGQSIHGESNREVSVDVRKGSSVPPPISSTPPSLDIFKKLSSISGKSFYSETNTEASAVVEKNTLVPPPISSTPPSLDLLQNRSYISEQSFNGEITRAEPAVVIPETNKMFTISSHSSVSSPIRSKVHQFALDSYSPEMTSDSDLSYVNSYDVEHSQVIKETKNGSLHIPIKSAPVGLSYKSYSNEINNNKEADNYVVITHTTEERMQPPKPIARARSFKNISKTEDDIDKQTSSHVISEKKMVRQTSETNLLDDSFDAPPKILSQKRDNTIISKIYKDPKVRLFAMKSRDDSVGEPIRYQTQRSLELIDSSHKNDSYHHTRDRAYQSSEGGLSSEYESGKTGKMSFFSSDEDLLSDYSDVSLVNNNVVSNVNESARVDGQMEHEKYYYIKQSAQSTPKPVSTRKFIYSSQENLLAIDENNSRYDATLPKKKDNTLITKIYSDPRVLDFALKTHGDNMPMEAITPTPTPKPNFSSTDDTYFFPQNIQPKTSNTQKLYKSYDDLSSDNISFESSIQKETQLSKVQDGYNSEDIDIDEISKKRLVRNALGRFSKSEVHIKTSMERSQTEESMTQEDEIRVSVRDLRKKFENNDKRSHQVVSSLTARSLSKKVKDILKL</sequence>
<keyword evidence="2" id="KW-1133">Transmembrane helix</keyword>
<evidence type="ECO:0000313" key="3">
    <source>
        <dbReference type="EMBL" id="KAF7287148.1"/>
    </source>
</evidence>
<organism evidence="3 4">
    <name type="scientific">Rhynchophorus ferrugineus</name>
    <name type="common">Red palm weevil</name>
    <name type="synonym">Curculio ferrugineus</name>
    <dbReference type="NCBI Taxonomy" id="354439"/>
    <lineage>
        <taxon>Eukaryota</taxon>
        <taxon>Metazoa</taxon>
        <taxon>Ecdysozoa</taxon>
        <taxon>Arthropoda</taxon>
        <taxon>Hexapoda</taxon>
        <taxon>Insecta</taxon>
        <taxon>Pterygota</taxon>
        <taxon>Neoptera</taxon>
        <taxon>Endopterygota</taxon>
        <taxon>Coleoptera</taxon>
        <taxon>Polyphaga</taxon>
        <taxon>Cucujiformia</taxon>
        <taxon>Curculionidae</taxon>
        <taxon>Dryophthorinae</taxon>
        <taxon>Rhynchophorus</taxon>
    </lineage>
</organism>
<feature type="region of interest" description="Disordered" evidence="1">
    <location>
        <begin position="430"/>
        <end position="495"/>
    </location>
</feature>
<evidence type="ECO:0000256" key="2">
    <source>
        <dbReference type="SAM" id="Phobius"/>
    </source>
</evidence>
<keyword evidence="2" id="KW-0472">Membrane</keyword>
<feature type="region of interest" description="Disordered" evidence="1">
    <location>
        <begin position="1154"/>
        <end position="1182"/>
    </location>
</feature>
<evidence type="ECO:0000313" key="4">
    <source>
        <dbReference type="Proteomes" id="UP000625711"/>
    </source>
</evidence>
<feature type="transmembrane region" description="Helical" evidence="2">
    <location>
        <begin position="7"/>
        <end position="28"/>
    </location>
</feature>
<protein>
    <submittedName>
        <fullName evidence="3">Uncharacterized protein</fullName>
    </submittedName>
</protein>
<feature type="compositionally biased region" description="Polar residues" evidence="1">
    <location>
        <begin position="471"/>
        <end position="485"/>
    </location>
</feature>
<feature type="compositionally biased region" description="Basic and acidic residues" evidence="1">
    <location>
        <begin position="1154"/>
        <end position="1169"/>
    </location>
</feature>
<keyword evidence="2" id="KW-0812">Transmembrane</keyword>
<comment type="caution">
    <text evidence="3">The sequence shown here is derived from an EMBL/GenBank/DDBJ whole genome shotgun (WGS) entry which is preliminary data.</text>
</comment>